<evidence type="ECO:0000313" key="6">
    <source>
        <dbReference type="EMBL" id="ORA85421.1"/>
    </source>
</evidence>
<dbReference type="InterPro" id="IPR002938">
    <property type="entry name" value="FAD-bd"/>
</dbReference>
<dbReference type="InterPro" id="IPR036249">
    <property type="entry name" value="Thioredoxin-like_sf"/>
</dbReference>
<dbReference type="SUPFAM" id="SSF52833">
    <property type="entry name" value="Thioredoxin-like"/>
    <property type="match status" value="1"/>
</dbReference>
<gene>
    <name evidence="6" type="ORF">BST29_00725</name>
</gene>
<keyword evidence="4" id="KW-0274">FAD</keyword>
<dbReference type="PANTHER" id="PTHR43004:SF19">
    <property type="entry name" value="BINDING MONOOXYGENASE, PUTATIVE (JCVI)-RELATED"/>
    <property type="match status" value="1"/>
</dbReference>
<evidence type="ECO:0000256" key="4">
    <source>
        <dbReference type="ARBA" id="ARBA00022827"/>
    </source>
</evidence>
<dbReference type="EMBL" id="MVHV01000001">
    <property type="protein sequence ID" value="ORA85421.1"/>
    <property type="molecule type" value="Genomic_DNA"/>
</dbReference>
<dbReference type="InterPro" id="IPR036188">
    <property type="entry name" value="FAD/NAD-bd_sf"/>
</dbReference>
<comment type="cofactor">
    <cofactor evidence="1">
        <name>FAD</name>
        <dbReference type="ChEBI" id="CHEBI:57692"/>
    </cofactor>
</comment>
<name>A0ABX3SXN2_MYCMA</name>
<dbReference type="Gene3D" id="3.50.50.60">
    <property type="entry name" value="FAD/NAD(P)-binding domain"/>
    <property type="match status" value="1"/>
</dbReference>
<accession>A0ABX3SXN2</accession>
<dbReference type="Gene3D" id="3.40.30.120">
    <property type="match status" value="1"/>
</dbReference>
<reference evidence="6 7" key="1">
    <citation type="submission" date="2017-02" db="EMBL/GenBank/DDBJ databases">
        <title>The new phylogeny of genus Mycobacterium.</title>
        <authorList>
            <person name="Tortoli E."/>
            <person name="Trovato A."/>
            <person name="Cirillo D.M."/>
        </authorList>
    </citation>
    <scope>NUCLEOTIDE SEQUENCE [LARGE SCALE GENOMIC DNA]</scope>
    <source>
        <strain evidence="6 7">IP1130001</strain>
    </source>
</reference>
<comment type="similarity">
    <text evidence="2">Belongs to the PheA/TfdB FAD monooxygenase family.</text>
</comment>
<dbReference type="Pfam" id="PF21274">
    <property type="entry name" value="Rng_hyd_C"/>
    <property type="match status" value="1"/>
</dbReference>
<dbReference type="PRINTS" id="PR00420">
    <property type="entry name" value="RNGMNOXGNASE"/>
</dbReference>
<evidence type="ECO:0000256" key="1">
    <source>
        <dbReference type="ARBA" id="ARBA00001974"/>
    </source>
</evidence>
<protein>
    <recommendedName>
        <fullName evidence="5">FAD-binding domain-containing protein</fullName>
    </recommendedName>
</protein>
<organism evidence="6 7">
    <name type="scientific">Mycobacterium malmoense</name>
    <dbReference type="NCBI Taxonomy" id="1780"/>
    <lineage>
        <taxon>Bacteria</taxon>
        <taxon>Bacillati</taxon>
        <taxon>Actinomycetota</taxon>
        <taxon>Actinomycetes</taxon>
        <taxon>Mycobacteriales</taxon>
        <taxon>Mycobacteriaceae</taxon>
        <taxon>Mycobacterium</taxon>
    </lineage>
</organism>
<comment type="caution">
    <text evidence="6">The sequence shown here is derived from an EMBL/GenBank/DDBJ whole genome shotgun (WGS) entry which is preliminary data.</text>
</comment>
<evidence type="ECO:0000259" key="5">
    <source>
        <dbReference type="Pfam" id="PF01494"/>
    </source>
</evidence>
<keyword evidence="3" id="KW-0285">Flavoprotein</keyword>
<evidence type="ECO:0000313" key="7">
    <source>
        <dbReference type="Proteomes" id="UP000243140"/>
    </source>
</evidence>
<sequence>MNQTDVLIVGAGPVGLMLACELRRRDVACRIIDKYAEFPWTSRANGVQPRAAEVLDSLGIADKIVAESYRAKGFRIMRAGTEVGRIEPNVVANPDDPADQPYHGMVFANQAVVEKALRDKLAELGGQVELRRELRGLTENPDGIVADIADLASEKVERVHAKWLVGCDGGHSAVRTLLQLPFTGKDYPDQFVQADVHLDGDLPEGLMTLWLNDEGLMAAIPFREPGLWRIAAQVFPDADGNVPHASVELFQRLLAERAGDTTTKILEPVWLSNFVVHHRIVDHYRKGHAFLAGDAAHVHSPIGGQGMNTGIQDAYNLGWKLALVINGAPETLLDTYEAERLPVGRKVLQQTDVNHRLRVSGSVLADVLMDRVVFPLLRVPAILDVVGDFVLKRGSQLDVNYRASALSEHVGGLRKGVTAGDRAPDGQLLDPSGRPASLFAHFRTPDFRLLIFQGRRHAADAKALAAIGHRVHTTTDGLVLPLVITTDNAAAAGDDVIVLNDPKRRTHACYGASAPSLYLIRPDGYVGFRCHTGDEAELLEYLRRHFGPAGLTAPTQAGELDARFP</sequence>
<dbReference type="Gene3D" id="3.30.70.2450">
    <property type="match status" value="1"/>
</dbReference>
<dbReference type="Pfam" id="PF01494">
    <property type="entry name" value="FAD_binding_3"/>
    <property type="match status" value="1"/>
</dbReference>
<feature type="domain" description="FAD-binding" evidence="5">
    <location>
        <begin position="3"/>
        <end position="351"/>
    </location>
</feature>
<dbReference type="RefSeq" id="WP_176219862.1">
    <property type="nucleotide sequence ID" value="NZ_CP060015.1"/>
</dbReference>
<keyword evidence="7" id="KW-1185">Reference proteome</keyword>
<dbReference type="InterPro" id="IPR050641">
    <property type="entry name" value="RIFMO-like"/>
</dbReference>
<dbReference type="SUPFAM" id="SSF51905">
    <property type="entry name" value="FAD/NAD(P)-binding domain"/>
    <property type="match status" value="1"/>
</dbReference>
<evidence type="ECO:0000256" key="3">
    <source>
        <dbReference type="ARBA" id="ARBA00022630"/>
    </source>
</evidence>
<dbReference type="PANTHER" id="PTHR43004">
    <property type="entry name" value="TRK SYSTEM POTASSIUM UPTAKE PROTEIN"/>
    <property type="match status" value="1"/>
</dbReference>
<evidence type="ECO:0000256" key="2">
    <source>
        <dbReference type="ARBA" id="ARBA00007801"/>
    </source>
</evidence>
<proteinExistence type="inferred from homology"/>
<dbReference type="Proteomes" id="UP000243140">
    <property type="component" value="Unassembled WGS sequence"/>
</dbReference>